<organism evidence="1 2">
    <name type="scientific">Rhabditophanes sp. KR3021</name>
    <dbReference type="NCBI Taxonomy" id="114890"/>
    <lineage>
        <taxon>Eukaryota</taxon>
        <taxon>Metazoa</taxon>
        <taxon>Ecdysozoa</taxon>
        <taxon>Nematoda</taxon>
        <taxon>Chromadorea</taxon>
        <taxon>Rhabditida</taxon>
        <taxon>Tylenchina</taxon>
        <taxon>Panagrolaimomorpha</taxon>
        <taxon>Strongyloidoidea</taxon>
        <taxon>Alloionematidae</taxon>
        <taxon>Rhabditophanes</taxon>
    </lineage>
</organism>
<evidence type="ECO:0000313" key="1">
    <source>
        <dbReference type="Proteomes" id="UP000095286"/>
    </source>
</evidence>
<reference evidence="2" key="1">
    <citation type="submission" date="2016-11" db="UniProtKB">
        <authorList>
            <consortium name="WormBaseParasite"/>
        </authorList>
    </citation>
    <scope>IDENTIFICATION</scope>
    <source>
        <strain evidence="2">KR3021</strain>
    </source>
</reference>
<proteinExistence type="predicted"/>
<protein>
    <submittedName>
        <fullName evidence="2">Proline-rich protein PRCC</fullName>
    </submittedName>
</protein>
<dbReference type="WBParaSite" id="RSKR_0000616200.1">
    <property type="protein sequence ID" value="RSKR_0000616200.1"/>
    <property type="gene ID" value="RSKR_0000616200"/>
</dbReference>
<dbReference type="Proteomes" id="UP000095286">
    <property type="component" value="Unplaced"/>
</dbReference>
<accession>A0AC35U0S2</accession>
<name>A0AC35U0S2_9BILA</name>
<sequence length="302" mass="33063">MSGLTETKSGKRSSTVQGEPPSKQPKKSIPLFGSLKKNLAALQDSDSDDDYKPTSRGIFSNPQARFGCGLLNKLPNAKSKEASTNLGSALKFIPKVVVIKQEEKVTQTPKVQKAVTEDSDDEDERQTDFLGIKGNSLSDVAPFDEIIDNEPSLDIFMSEQAAGPSKPVPVEVEKIGGVDQHSRPGEISDQTAKDLIYKYELSQFGITPENADRHAKNIIDINVDKEMGPNIHSTIMANISFGNAILTNHARPQPKTAKDKLAKQKHQITYLADLAVKQEETLKDSWAAGKEIRKTAAKKYGF</sequence>
<evidence type="ECO:0000313" key="2">
    <source>
        <dbReference type="WBParaSite" id="RSKR_0000616200.1"/>
    </source>
</evidence>